<name>A0A814BN54_ADIRI</name>
<dbReference type="OrthoDB" id="9986106at2759"/>
<evidence type="ECO:0000313" key="3">
    <source>
        <dbReference type="Proteomes" id="UP000663828"/>
    </source>
</evidence>
<evidence type="ECO:0000313" key="2">
    <source>
        <dbReference type="EMBL" id="CAF0963537.1"/>
    </source>
</evidence>
<keyword evidence="3" id="KW-1185">Reference proteome</keyword>
<accession>A0A814BN54</accession>
<gene>
    <name evidence="2" type="ORF">EDS130_LOCUS12979</name>
    <name evidence="1" type="ORF">XAT740_LOCUS9467</name>
</gene>
<organism evidence="1 3">
    <name type="scientific">Adineta ricciae</name>
    <name type="common">Rotifer</name>
    <dbReference type="NCBI Taxonomy" id="249248"/>
    <lineage>
        <taxon>Eukaryota</taxon>
        <taxon>Metazoa</taxon>
        <taxon>Spiralia</taxon>
        <taxon>Gnathifera</taxon>
        <taxon>Rotifera</taxon>
        <taxon>Eurotatoria</taxon>
        <taxon>Bdelloidea</taxon>
        <taxon>Adinetida</taxon>
        <taxon>Adinetidae</taxon>
        <taxon>Adineta</taxon>
    </lineage>
</organism>
<reference evidence="1" key="1">
    <citation type="submission" date="2021-02" db="EMBL/GenBank/DDBJ databases">
        <authorList>
            <person name="Nowell W R."/>
        </authorList>
    </citation>
    <scope>NUCLEOTIDE SEQUENCE</scope>
</reference>
<dbReference type="EMBL" id="CAJNOR010000488">
    <property type="protein sequence ID" value="CAF0929000.1"/>
    <property type="molecule type" value="Genomic_DNA"/>
</dbReference>
<proteinExistence type="predicted"/>
<dbReference type="EMBL" id="CAJNOJ010000050">
    <property type="protein sequence ID" value="CAF0963537.1"/>
    <property type="molecule type" value="Genomic_DNA"/>
</dbReference>
<protein>
    <submittedName>
        <fullName evidence="1">Uncharacterized protein</fullName>
    </submittedName>
</protein>
<dbReference type="Proteomes" id="UP000663828">
    <property type="component" value="Unassembled WGS sequence"/>
</dbReference>
<dbReference type="AlphaFoldDB" id="A0A814BN54"/>
<comment type="caution">
    <text evidence="1">The sequence shown here is derived from an EMBL/GenBank/DDBJ whole genome shotgun (WGS) entry which is preliminary data.</text>
</comment>
<dbReference type="Proteomes" id="UP000663852">
    <property type="component" value="Unassembled WGS sequence"/>
</dbReference>
<evidence type="ECO:0000313" key="1">
    <source>
        <dbReference type="EMBL" id="CAF0929000.1"/>
    </source>
</evidence>
<sequence length="70" mass="7958">MSDGINQTNSEQNENYDDFRFQDAARALFLKYQMMGMIKPLNEPIVDTSTTPIVLGEQKTTVRSRACTIL</sequence>